<dbReference type="Proteomes" id="UP000677054">
    <property type="component" value="Unassembled WGS sequence"/>
</dbReference>
<name>A0A7R9FPU3_9CRUS</name>
<gene>
    <name evidence="1" type="ORF">DSTB1V02_LOCUS10343</name>
</gene>
<evidence type="ECO:0000313" key="2">
    <source>
        <dbReference type="Proteomes" id="UP000677054"/>
    </source>
</evidence>
<organism evidence="1">
    <name type="scientific">Darwinula stevensoni</name>
    <dbReference type="NCBI Taxonomy" id="69355"/>
    <lineage>
        <taxon>Eukaryota</taxon>
        <taxon>Metazoa</taxon>
        <taxon>Ecdysozoa</taxon>
        <taxon>Arthropoda</taxon>
        <taxon>Crustacea</taxon>
        <taxon>Oligostraca</taxon>
        <taxon>Ostracoda</taxon>
        <taxon>Podocopa</taxon>
        <taxon>Podocopida</taxon>
        <taxon>Darwinulocopina</taxon>
        <taxon>Darwinuloidea</taxon>
        <taxon>Darwinulidae</taxon>
        <taxon>Darwinula</taxon>
    </lineage>
</organism>
<keyword evidence="2" id="KW-1185">Reference proteome</keyword>
<dbReference type="EMBL" id="CAJPEV010002935">
    <property type="protein sequence ID" value="CAG0898468.1"/>
    <property type="molecule type" value="Genomic_DNA"/>
</dbReference>
<evidence type="ECO:0000313" key="1">
    <source>
        <dbReference type="EMBL" id="CAD7250571.1"/>
    </source>
</evidence>
<dbReference type="EMBL" id="LR902452">
    <property type="protein sequence ID" value="CAD7250571.1"/>
    <property type="molecule type" value="Genomic_DNA"/>
</dbReference>
<protein>
    <submittedName>
        <fullName evidence="1">Uncharacterized protein</fullName>
    </submittedName>
</protein>
<reference evidence="1" key="1">
    <citation type="submission" date="2020-11" db="EMBL/GenBank/DDBJ databases">
        <authorList>
            <person name="Tran Van P."/>
        </authorList>
    </citation>
    <scope>NUCLEOTIDE SEQUENCE</scope>
</reference>
<accession>A0A7R9FPU3</accession>
<proteinExistence type="predicted"/>
<dbReference type="AlphaFoldDB" id="A0A7R9FPU3"/>
<sequence>MTEGKENFAVVEEGLPDIETAWFANEVDLQPMTNQVDACDVAEVKVEWTVAWGLCRPLDVISVKNELLCESPSQPLKTNVSQSIPVIWFLMSIWEERCESARRLLMELPEDTLLLPSLWKAQLLNGRSSRAEYHEEWKAHSITQMLPSCPKLKKCPSGCFKYRVVHIYRLKSVLENRWMDLALLGDSSIIECRFPGRSICVPPLPKALSYSFCVFFSFSFPQ</sequence>